<dbReference type="RefSeq" id="WP_109065894.1">
    <property type="nucleotide sequence ID" value="NZ_JAODBW010000002.1"/>
</dbReference>
<protein>
    <recommendedName>
        <fullName evidence="3">Thioredoxin</fullName>
    </recommendedName>
</protein>
<dbReference type="AlphaFoldDB" id="A0A2U2C1F2"/>
<gene>
    <name evidence="8" type="ORF">DF188_03315</name>
</gene>
<feature type="domain" description="Thioredoxin" evidence="7">
    <location>
        <begin position="1"/>
        <end position="120"/>
    </location>
</feature>
<dbReference type="EMBL" id="QEYI01000002">
    <property type="protein sequence ID" value="PWE22155.1"/>
    <property type="molecule type" value="Genomic_DNA"/>
</dbReference>
<dbReference type="InterPro" id="IPR013766">
    <property type="entry name" value="Thioredoxin_domain"/>
</dbReference>
<evidence type="ECO:0000256" key="3">
    <source>
        <dbReference type="PIRNR" id="PIRNR000077"/>
    </source>
</evidence>
<dbReference type="Proteomes" id="UP000245014">
    <property type="component" value="Unassembled WGS sequence"/>
</dbReference>
<dbReference type="InterPro" id="IPR036249">
    <property type="entry name" value="Thioredoxin-like_sf"/>
</dbReference>
<dbReference type="PRINTS" id="PR00421">
    <property type="entry name" value="THIOREDOXIN"/>
</dbReference>
<feature type="site" description="Contributes to redox potential value" evidence="4">
    <location>
        <position position="45"/>
    </location>
</feature>
<name>A0A2U2C1F2_9BACT</name>
<keyword evidence="2 5" id="KW-0676">Redox-active center</keyword>
<dbReference type="PANTHER" id="PTHR43601">
    <property type="entry name" value="THIOREDOXIN, MITOCHONDRIAL"/>
    <property type="match status" value="1"/>
</dbReference>
<dbReference type="InterPro" id="IPR005746">
    <property type="entry name" value="Thioredoxin"/>
</dbReference>
<feature type="active site" description="Nucleophile" evidence="4">
    <location>
        <position position="47"/>
    </location>
</feature>
<dbReference type="InterPro" id="IPR017937">
    <property type="entry name" value="Thioredoxin_CS"/>
</dbReference>
<evidence type="ECO:0000313" key="8">
    <source>
        <dbReference type="EMBL" id="PWE22155.1"/>
    </source>
</evidence>
<evidence type="ECO:0000256" key="6">
    <source>
        <dbReference type="SAM" id="SignalP"/>
    </source>
</evidence>
<evidence type="ECO:0000259" key="7">
    <source>
        <dbReference type="PROSITE" id="PS51352"/>
    </source>
</evidence>
<proteinExistence type="inferred from homology"/>
<evidence type="ECO:0000313" key="9">
    <source>
        <dbReference type="Proteomes" id="UP000245014"/>
    </source>
</evidence>
<comment type="similarity">
    <text evidence="3">Belongs to the thioredoxin family.</text>
</comment>
<keyword evidence="6" id="KW-0732">Signal</keyword>
<accession>A0A2U2C1F2</accession>
<dbReference type="STRING" id="28200.GCA_001572935_01138"/>
<feature type="site" description="Deprotonates C-terminal active site Cys" evidence="4">
    <location>
        <position position="38"/>
    </location>
</feature>
<dbReference type="Gene3D" id="3.40.30.10">
    <property type="entry name" value="Glutaredoxin"/>
    <property type="match status" value="1"/>
</dbReference>
<feature type="site" description="Contributes to redox potential value" evidence="4">
    <location>
        <position position="46"/>
    </location>
</feature>
<dbReference type="PANTHER" id="PTHR43601:SF3">
    <property type="entry name" value="THIOREDOXIN, MITOCHONDRIAL"/>
    <property type="match status" value="1"/>
</dbReference>
<evidence type="ECO:0000256" key="1">
    <source>
        <dbReference type="ARBA" id="ARBA00023157"/>
    </source>
</evidence>
<reference evidence="8 9" key="1">
    <citation type="submission" date="2018-05" db="EMBL/GenBank/DDBJ databases">
        <title>Antimicrobial susceptibility testing and genomic analysis of Arcobacter skirrowii strains and one Arcobacter butzleri isolated from German poultry farms.</title>
        <authorList>
            <person name="Haenel I."/>
            <person name="Hotzel H."/>
            <person name="Tomaso H."/>
            <person name="Busch A."/>
        </authorList>
    </citation>
    <scope>NUCLEOTIDE SEQUENCE [LARGE SCALE GENOMIC DNA]</scope>
    <source>
        <strain evidence="9">v</strain>
    </source>
</reference>
<dbReference type="GO" id="GO:0045454">
    <property type="term" value="P:cell redox homeostasis"/>
    <property type="evidence" value="ECO:0007669"/>
    <property type="project" value="TreeGrafter"/>
</dbReference>
<feature type="chain" id="PRO_5015601848" description="Thioredoxin" evidence="6">
    <location>
        <begin position="20"/>
        <end position="120"/>
    </location>
</feature>
<dbReference type="Pfam" id="PF00085">
    <property type="entry name" value="Thioredoxin"/>
    <property type="match status" value="1"/>
</dbReference>
<feature type="disulfide bond" description="Redox-active" evidence="5">
    <location>
        <begin position="44"/>
        <end position="47"/>
    </location>
</feature>
<dbReference type="PROSITE" id="PS00194">
    <property type="entry name" value="THIOREDOXIN_1"/>
    <property type="match status" value="1"/>
</dbReference>
<dbReference type="PROSITE" id="PS51352">
    <property type="entry name" value="THIOREDOXIN_2"/>
    <property type="match status" value="1"/>
</dbReference>
<keyword evidence="1 5" id="KW-1015">Disulfide bond</keyword>
<dbReference type="CDD" id="cd02947">
    <property type="entry name" value="TRX_family"/>
    <property type="match status" value="1"/>
</dbReference>
<dbReference type="SUPFAM" id="SSF52833">
    <property type="entry name" value="Thioredoxin-like"/>
    <property type="match status" value="1"/>
</dbReference>
<comment type="caution">
    <text evidence="8">The sequence shown here is derived from an EMBL/GenBank/DDBJ whole genome shotgun (WGS) entry which is preliminary data.</text>
</comment>
<dbReference type="GO" id="GO:0015035">
    <property type="term" value="F:protein-disulfide reductase activity"/>
    <property type="evidence" value="ECO:0007669"/>
    <property type="project" value="InterPro"/>
</dbReference>
<feature type="signal peptide" evidence="6">
    <location>
        <begin position="1"/>
        <end position="19"/>
    </location>
</feature>
<organism evidence="8 9">
    <name type="scientific">Aliarcobacter skirrowii</name>
    <dbReference type="NCBI Taxonomy" id="28200"/>
    <lineage>
        <taxon>Bacteria</taxon>
        <taxon>Pseudomonadati</taxon>
        <taxon>Campylobacterota</taxon>
        <taxon>Epsilonproteobacteria</taxon>
        <taxon>Campylobacterales</taxon>
        <taxon>Arcobacteraceae</taxon>
        <taxon>Aliarcobacter</taxon>
    </lineage>
</organism>
<feature type="active site" description="Nucleophile" evidence="4">
    <location>
        <position position="44"/>
    </location>
</feature>
<evidence type="ECO:0000256" key="4">
    <source>
        <dbReference type="PIRSR" id="PIRSR000077-1"/>
    </source>
</evidence>
<dbReference type="PIRSF" id="PIRSF000077">
    <property type="entry name" value="Thioredoxin"/>
    <property type="match status" value="1"/>
</dbReference>
<evidence type="ECO:0000256" key="5">
    <source>
        <dbReference type="PIRSR" id="PIRSR000077-4"/>
    </source>
</evidence>
<evidence type="ECO:0000256" key="2">
    <source>
        <dbReference type="ARBA" id="ARBA00023284"/>
    </source>
</evidence>
<sequence length="120" mass="13930">MIKIFIFALLSLISLNAYEELNIDNFDKKIKNKNAIIDFYASWCPPCKILAVNLEDFEIIKPDNVEIFKVNIEDELVLAKRYGVKKLPTLIYFKDGKPIKEYVGIKTPQELLESSKIDFK</sequence>